<reference evidence="4" key="2">
    <citation type="submission" date="2023-06" db="EMBL/GenBank/DDBJ databases">
        <authorList>
            <person name="Ma L."/>
            <person name="Liu K.-W."/>
            <person name="Li Z."/>
            <person name="Hsiao Y.-Y."/>
            <person name="Qi Y."/>
            <person name="Fu T."/>
            <person name="Tang G."/>
            <person name="Zhang D."/>
            <person name="Sun W.-H."/>
            <person name="Liu D.-K."/>
            <person name="Li Y."/>
            <person name="Chen G.-Z."/>
            <person name="Liu X.-D."/>
            <person name="Liao X.-Y."/>
            <person name="Jiang Y.-T."/>
            <person name="Yu X."/>
            <person name="Hao Y."/>
            <person name="Huang J."/>
            <person name="Zhao X.-W."/>
            <person name="Ke S."/>
            <person name="Chen Y.-Y."/>
            <person name="Wu W.-L."/>
            <person name="Hsu J.-L."/>
            <person name="Lin Y.-F."/>
            <person name="Huang M.-D."/>
            <person name="Li C.-Y."/>
            <person name="Huang L."/>
            <person name="Wang Z.-W."/>
            <person name="Zhao X."/>
            <person name="Zhong W.-Y."/>
            <person name="Peng D.-H."/>
            <person name="Ahmad S."/>
            <person name="Lan S."/>
            <person name="Zhang J.-S."/>
            <person name="Tsai W.-C."/>
            <person name="Van De Peer Y."/>
            <person name="Liu Z.-J."/>
        </authorList>
    </citation>
    <scope>NUCLEOTIDE SEQUENCE</scope>
    <source>
        <strain evidence="4">CP</strain>
        <tissue evidence="4">Leaves</tissue>
    </source>
</reference>
<dbReference type="PROSITE" id="PS50102">
    <property type="entry name" value="RRM"/>
    <property type="match status" value="1"/>
</dbReference>
<dbReference type="InterPro" id="IPR012677">
    <property type="entry name" value="Nucleotide-bd_a/b_plait_sf"/>
</dbReference>
<dbReference type="SMART" id="SM00360">
    <property type="entry name" value="RRM"/>
    <property type="match status" value="1"/>
</dbReference>
<organism evidence="4 5">
    <name type="scientific">Acorus calamus</name>
    <name type="common">Sweet flag</name>
    <dbReference type="NCBI Taxonomy" id="4465"/>
    <lineage>
        <taxon>Eukaryota</taxon>
        <taxon>Viridiplantae</taxon>
        <taxon>Streptophyta</taxon>
        <taxon>Embryophyta</taxon>
        <taxon>Tracheophyta</taxon>
        <taxon>Spermatophyta</taxon>
        <taxon>Magnoliopsida</taxon>
        <taxon>Liliopsida</taxon>
        <taxon>Acoraceae</taxon>
        <taxon>Acorus</taxon>
    </lineage>
</organism>
<dbReference type="Gene3D" id="3.30.70.330">
    <property type="match status" value="1"/>
</dbReference>
<dbReference type="Pfam" id="PF00076">
    <property type="entry name" value="RRM_1"/>
    <property type="match status" value="1"/>
</dbReference>
<dbReference type="Proteomes" id="UP001180020">
    <property type="component" value="Unassembled WGS sequence"/>
</dbReference>
<evidence type="ECO:0000313" key="5">
    <source>
        <dbReference type="Proteomes" id="UP001180020"/>
    </source>
</evidence>
<name>A0AAV9EA70_ACOCL</name>
<evidence type="ECO:0000259" key="3">
    <source>
        <dbReference type="PROSITE" id="PS50102"/>
    </source>
</evidence>
<dbReference type="InterPro" id="IPR000504">
    <property type="entry name" value="RRM_dom"/>
</dbReference>
<dbReference type="EMBL" id="JAUJYO010000008">
    <property type="protein sequence ID" value="KAK1309989.1"/>
    <property type="molecule type" value="Genomic_DNA"/>
</dbReference>
<dbReference type="InterPro" id="IPR035979">
    <property type="entry name" value="RBD_domain_sf"/>
</dbReference>
<dbReference type="PANTHER" id="PTHR48027">
    <property type="entry name" value="HETEROGENEOUS NUCLEAR RIBONUCLEOPROTEIN 87F-RELATED"/>
    <property type="match status" value="1"/>
</dbReference>
<reference evidence="4" key="1">
    <citation type="journal article" date="2023" name="Nat. Commun.">
        <title>Diploid and tetraploid genomes of Acorus and the evolution of monocots.</title>
        <authorList>
            <person name="Ma L."/>
            <person name="Liu K.W."/>
            <person name="Li Z."/>
            <person name="Hsiao Y.Y."/>
            <person name="Qi Y."/>
            <person name="Fu T."/>
            <person name="Tang G.D."/>
            <person name="Zhang D."/>
            <person name="Sun W.H."/>
            <person name="Liu D.K."/>
            <person name="Li Y."/>
            <person name="Chen G.Z."/>
            <person name="Liu X.D."/>
            <person name="Liao X.Y."/>
            <person name="Jiang Y.T."/>
            <person name="Yu X."/>
            <person name="Hao Y."/>
            <person name="Huang J."/>
            <person name="Zhao X.W."/>
            <person name="Ke S."/>
            <person name="Chen Y.Y."/>
            <person name="Wu W.L."/>
            <person name="Hsu J.L."/>
            <person name="Lin Y.F."/>
            <person name="Huang M.D."/>
            <person name="Li C.Y."/>
            <person name="Huang L."/>
            <person name="Wang Z.W."/>
            <person name="Zhao X."/>
            <person name="Zhong W.Y."/>
            <person name="Peng D.H."/>
            <person name="Ahmad S."/>
            <person name="Lan S."/>
            <person name="Zhang J.S."/>
            <person name="Tsai W.C."/>
            <person name="Van de Peer Y."/>
            <person name="Liu Z.J."/>
        </authorList>
    </citation>
    <scope>NUCLEOTIDE SEQUENCE</scope>
    <source>
        <strain evidence="4">CP</strain>
    </source>
</reference>
<evidence type="ECO:0000313" key="4">
    <source>
        <dbReference type="EMBL" id="KAK1309989.1"/>
    </source>
</evidence>
<dbReference type="GO" id="GO:0003723">
    <property type="term" value="F:RNA binding"/>
    <property type="evidence" value="ECO:0007669"/>
    <property type="project" value="UniProtKB-UniRule"/>
</dbReference>
<evidence type="ECO:0000256" key="2">
    <source>
        <dbReference type="PROSITE-ProRule" id="PRU00176"/>
    </source>
</evidence>
<keyword evidence="5" id="KW-1185">Reference proteome</keyword>
<keyword evidence="1 2" id="KW-0694">RNA-binding</keyword>
<protein>
    <recommendedName>
        <fullName evidence="3">RRM domain-containing protein</fullName>
    </recommendedName>
</protein>
<proteinExistence type="predicted"/>
<sequence length="150" mass="16158">MAAMMRGFSRSLFSSGHPKPYYHLPLIKPSSLLSSRGIASKLFVGGLSYNTNEEALAEAFSQHGQVIEAKIVMNKEYNRSKGFGFVTFASEEEAEKALAEMNGKVLNGRAIFVDNAKPNFGYAPPPPIARGPPESSGKNNLSGALSVCIF</sequence>
<dbReference type="SUPFAM" id="SSF54928">
    <property type="entry name" value="RNA-binding domain, RBD"/>
    <property type="match status" value="1"/>
</dbReference>
<evidence type="ECO:0000256" key="1">
    <source>
        <dbReference type="ARBA" id="ARBA00022884"/>
    </source>
</evidence>
<dbReference type="InterPro" id="IPR052462">
    <property type="entry name" value="SLIRP/GR-RBP-like"/>
</dbReference>
<gene>
    <name evidence="4" type="ORF">QJS10_CPA08g01412</name>
</gene>
<feature type="domain" description="RRM" evidence="3">
    <location>
        <begin position="40"/>
        <end position="118"/>
    </location>
</feature>
<dbReference type="AlphaFoldDB" id="A0AAV9EA70"/>
<comment type="caution">
    <text evidence="4">The sequence shown here is derived from an EMBL/GenBank/DDBJ whole genome shotgun (WGS) entry which is preliminary data.</text>
</comment>
<accession>A0AAV9EA70</accession>